<dbReference type="GO" id="GO:0005737">
    <property type="term" value="C:cytoplasm"/>
    <property type="evidence" value="ECO:0007669"/>
    <property type="project" value="TreeGrafter"/>
</dbReference>
<dbReference type="EMBL" id="JACAZI010000011">
    <property type="protein sequence ID" value="KAF7348468.1"/>
    <property type="molecule type" value="Genomic_DNA"/>
</dbReference>
<dbReference type="Pfam" id="PF25376">
    <property type="entry name" value="Pre-PUA_NSUN2"/>
    <property type="match status" value="1"/>
</dbReference>
<accession>A0A8H6XUN7</accession>
<dbReference type="Proteomes" id="UP000620124">
    <property type="component" value="Unassembled WGS sequence"/>
</dbReference>
<comment type="subcellular location">
    <subcellularLocation>
        <location evidence="1">Nucleus</location>
    </subcellularLocation>
</comment>
<dbReference type="InterPro" id="IPR057286">
    <property type="entry name" value="PUA_NSUN2"/>
</dbReference>
<evidence type="ECO:0000256" key="10">
    <source>
        <dbReference type="PROSITE-ProRule" id="PRU01023"/>
    </source>
</evidence>
<dbReference type="PRINTS" id="PR02011">
    <property type="entry name" value="RCMTNCL1"/>
</dbReference>
<keyword evidence="6 10" id="KW-0949">S-adenosyl-L-methionine</keyword>
<comment type="similarity">
    <text evidence="2 10">Belongs to the class I-like SAM-binding methyltransferase superfamily. RsmB/NOP family.</text>
</comment>
<evidence type="ECO:0000256" key="8">
    <source>
        <dbReference type="ARBA" id="ARBA00022884"/>
    </source>
</evidence>
<evidence type="ECO:0000256" key="9">
    <source>
        <dbReference type="ARBA" id="ARBA00023242"/>
    </source>
</evidence>
<feature type="binding site" evidence="10">
    <location>
        <begin position="171"/>
        <end position="177"/>
    </location>
    <ligand>
        <name>S-adenosyl-L-methionine</name>
        <dbReference type="ChEBI" id="CHEBI:59789"/>
    </ligand>
</feature>
<dbReference type="InterPro" id="IPR049560">
    <property type="entry name" value="MeTrfase_RsmB-F_NOP2_cat"/>
</dbReference>
<keyword evidence="7" id="KW-0819">tRNA processing</keyword>
<organism evidence="13 14">
    <name type="scientific">Mycena venus</name>
    <dbReference type="NCBI Taxonomy" id="2733690"/>
    <lineage>
        <taxon>Eukaryota</taxon>
        <taxon>Fungi</taxon>
        <taxon>Dikarya</taxon>
        <taxon>Basidiomycota</taxon>
        <taxon>Agaricomycotina</taxon>
        <taxon>Agaricomycetes</taxon>
        <taxon>Agaricomycetidae</taxon>
        <taxon>Agaricales</taxon>
        <taxon>Marasmiineae</taxon>
        <taxon>Mycenaceae</taxon>
        <taxon>Mycena</taxon>
    </lineage>
</organism>
<proteinExistence type="inferred from homology"/>
<feature type="binding site" evidence="10">
    <location>
        <position position="232"/>
    </location>
    <ligand>
        <name>S-adenosyl-L-methionine</name>
        <dbReference type="ChEBI" id="CHEBI:59789"/>
    </ligand>
</feature>
<evidence type="ECO:0000256" key="5">
    <source>
        <dbReference type="ARBA" id="ARBA00022679"/>
    </source>
</evidence>
<dbReference type="InterPro" id="IPR029063">
    <property type="entry name" value="SAM-dependent_MTases_sf"/>
</dbReference>
<evidence type="ECO:0000256" key="2">
    <source>
        <dbReference type="ARBA" id="ARBA00007494"/>
    </source>
</evidence>
<reference evidence="13" key="1">
    <citation type="submission" date="2020-05" db="EMBL/GenBank/DDBJ databases">
        <title>Mycena genomes resolve the evolution of fungal bioluminescence.</title>
        <authorList>
            <person name="Tsai I.J."/>
        </authorList>
    </citation>
    <scope>NUCLEOTIDE SEQUENCE</scope>
    <source>
        <strain evidence="13">CCC161011</strain>
    </source>
</reference>
<sequence>MGRNNKRGGRRGHKPKDDVYRTDLVEKADMHNDRFTTYYRSQKIVPDDEWDVFMESLRTPLPTTFRVAGSRQTAQSLNATLRDNHVPNLSNVVFEDQPIPPPVQVPWYPDGLAWQFNVPKKVLRKQPEFKEFHSFLVFETEVGNISRQEAVSMLPPLFMDVEPHHKVMDMCAAPGSKTAQLLEALHAQDTLTSTSIPSGLLLANDSDHKRTHLLIHQSARLPSPALMVTNLDASIYPQLKLPSASNKNQMETLLFDRILCDVPCSGDGTMRKNLGIWKTWQPMDGNGLHGLQLRILQRAMKLLAPQGRVVYSTCSLNPVENEAVIACALRNNPDFRLVDVSAKLTALHRRPGLTSWRPTDKSLCTTYDTYDTFMATCTEGEVVKAKMTRGHWPPEDVEKLDLPRCLRIYPHLQDTGGFFVAVLERASTNTSPEGVPVAAPSRENKREADEAAEIPESKKPRLDDATEVEDDAEASVQTDVVAAVPAETKAKNPAPQKAGKQKKGEGGGSFKENPYTYLPPDDPSVLSCVSRLHLTPAFPSANILVRTPPGDADADAAAPVPVRNLYITNDLVKLLVTHNDYNRIRLACAGTKVFTKQEAGRGADAQFRVLGEALPLVLPYTDPETIVDADLAVLRILVEKAYPLCGAFPDGNFRRVMTERETGSHIVRFPRELDPILSHDLMLPIWKSTVSLTLMIDKKAKSALSMRVFGKDITSPVKEKEKPADDEPVVVSAEDVEDGAEDGGDELVNGDGAEDAVMTDA</sequence>
<dbReference type="InterPro" id="IPR001678">
    <property type="entry name" value="MeTrfase_RsmB-F_NOP2_dom"/>
</dbReference>
<dbReference type="GO" id="GO:0005634">
    <property type="term" value="C:nucleus"/>
    <property type="evidence" value="ECO:0007669"/>
    <property type="project" value="UniProtKB-SubCell"/>
</dbReference>
<dbReference type="InterPro" id="IPR023270">
    <property type="entry name" value="RCMT_NCL1"/>
</dbReference>
<keyword evidence="14" id="KW-1185">Reference proteome</keyword>
<dbReference type="OrthoDB" id="6093671at2759"/>
<gene>
    <name evidence="13" type="ORF">MVEN_01363900</name>
</gene>
<evidence type="ECO:0000256" key="6">
    <source>
        <dbReference type="ARBA" id="ARBA00022691"/>
    </source>
</evidence>
<dbReference type="PROSITE" id="PS01153">
    <property type="entry name" value="NOL1_NOP2_SUN"/>
    <property type="match status" value="1"/>
</dbReference>
<feature type="region of interest" description="Disordered" evidence="11">
    <location>
        <begin position="715"/>
        <end position="761"/>
    </location>
</feature>
<dbReference type="InterPro" id="IPR018314">
    <property type="entry name" value="RsmB/NOL1/NOP2-like_CS"/>
</dbReference>
<evidence type="ECO:0000256" key="11">
    <source>
        <dbReference type="SAM" id="MobiDB-lite"/>
    </source>
</evidence>
<dbReference type="SUPFAM" id="SSF53335">
    <property type="entry name" value="S-adenosyl-L-methionine-dependent methyltransferases"/>
    <property type="match status" value="1"/>
</dbReference>
<dbReference type="PANTHER" id="PTHR22808">
    <property type="entry name" value="NCL1 YEAST -RELATED NOL1/NOP2/FMU SUN DOMAIN-CONTAINING"/>
    <property type="match status" value="1"/>
</dbReference>
<name>A0A8H6XUN7_9AGAR</name>
<feature type="active site" description="Nucleophile" evidence="10">
    <location>
        <position position="314"/>
    </location>
</feature>
<feature type="compositionally biased region" description="Basic and acidic residues" evidence="11">
    <location>
        <begin position="442"/>
        <end position="464"/>
    </location>
</feature>
<dbReference type="Pfam" id="PF25378">
    <property type="entry name" value="PUA_NSUN2"/>
    <property type="match status" value="1"/>
</dbReference>
<evidence type="ECO:0000313" key="13">
    <source>
        <dbReference type="EMBL" id="KAF7348468.1"/>
    </source>
</evidence>
<comment type="caution">
    <text evidence="13">The sequence shown here is derived from an EMBL/GenBank/DDBJ whole genome shotgun (WGS) entry which is preliminary data.</text>
</comment>
<keyword evidence="5 10" id="KW-0808">Transferase</keyword>
<dbReference type="GO" id="GO:0016428">
    <property type="term" value="F:tRNA (cytidine-5-)-methyltransferase activity"/>
    <property type="evidence" value="ECO:0007669"/>
    <property type="project" value="InterPro"/>
</dbReference>
<dbReference type="PROSITE" id="PS51686">
    <property type="entry name" value="SAM_MT_RSMB_NOP"/>
    <property type="match status" value="1"/>
</dbReference>
<keyword evidence="3" id="KW-0820">tRNA-binding</keyword>
<feature type="binding site" evidence="10">
    <location>
        <position position="261"/>
    </location>
    <ligand>
        <name>S-adenosyl-L-methionine</name>
        <dbReference type="ChEBI" id="CHEBI:59789"/>
    </ligand>
</feature>
<dbReference type="Gene3D" id="3.40.50.150">
    <property type="entry name" value="Vaccinia Virus protein VP39"/>
    <property type="match status" value="1"/>
</dbReference>
<feature type="binding site" evidence="10">
    <location>
        <position position="205"/>
    </location>
    <ligand>
        <name>S-adenosyl-L-methionine</name>
        <dbReference type="ChEBI" id="CHEBI:59789"/>
    </ligand>
</feature>
<evidence type="ECO:0000256" key="7">
    <source>
        <dbReference type="ARBA" id="ARBA00022694"/>
    </source>
</evidence>
<keyword evidence="8 10" id="KW-0694">RNA-binding</keyword>
<feature type="domain" description="SAM-dependent MTase RsmB/NOP-type" evidence="12">
    <location>
        <begin position="53"/>
        <end position="426"/>
    </location>
</feature>
<keyword evidence="4 10" id="KW-0489">Methyltransferase</keyword>
<dbReference type="PANTHER" id="PTHR22808:SF1">
    <property type="entry name" value="RNA CYTOSINE-C(5)-METHYLTRANSFERASE NSUN2-RELATED"/>
    <property type="match status" value="1"/>
</dbReference>
<dbReference type="InterPro" id="IPR057285">
    <property type="entry name" value="Pre-PUA_NSUN2"/>
</dbReference>
<keyword evidence="9" id="KW-0539">Nucleus</keyword>
<feature type="compositionally biased region" description="Acidic residues" evidence="11">
    <location>
        <begin position="726"/>
        <end position="745"/>
    </location>
</feature>
<evidence type="ECO:0000313" key="14">
    <source>
        <dbReference type="Proteomes" id="UP000620124"/>
    </source>
</evidence>
<protein>
    <submittedName>
        <fullName evidence="13">S-adenosyl-L-methionine-dependent methyltransferase</fullName>
    </submittedName>
</protein>
<dbReference type="PRINTS" id="PR02008">
    <property type="entry name" value="RCMTFAMILY"/>
</dbReference>
<dbReference type="GO" id="GO:0000049">
    <property type="term" value="F:tRNA binding"/>
    <property type="evidence" value="ECO:0007669"/>
    <property type="project" value="UniProtKB-KW"/>
</dbReference>
<evidence type="ECO:0000256" key="4">
    <source>
        <dbReference type="ARBA" id="ARBA00022603"/>
    </source>
</evidence>
<evidence type="ECO:0000256" key="3">
    <source>
        <dbReference type="ARBA" id="ARBA00022555"/>
    </source>
</evidence>
<dbReference type="InterPro" id="IPR023267">
    <property type="entry name" value="RCMT"/>
</dbReference>
<dbReference type="GO" id="GO:0030488">
    <property type="term" value="P:tRNA methylation"/>
    <property type="evidence" value="ECO:0007669"/>
    <property type="project" value="TreeGrafter"/>
</dbReference>
<dbReference type="Pfam" id="PF01189">
    <property type="entry name" value="Methyltr_RsmB-F"/>
    <property type="match status" value="1"/>
</dbReference>
<dbReference type="AlphaFoldDB" id="A0A8H6XUN7"/>
<feature type="region of interest" description="Disordered" evidence="11">
    <location>
        <begin position="429"/>
        <end position="515"/>
    </location>
</feature>
<evidence type="ECO:0000256" key="1">
    <source>
        <dbReference type="ARBA" id="ARBA00004123"/>
    </source>
</evidence>
<evidence type="ECO:0000259" key="12">
    <source>
        <dbReference type="PROSITE" id="PS51686"/>
    </source>
</evidence>